<dbReference type="GO" id="GO:0003723">
    <property type="term" value="F:RNA binding"/>
    <property type="evidence" value="ECO:0007669"/>
    <property type="project" value="UniProtKB-KW"/>
</dbReference>
<dbReference type="AlphaFoldDB" id="A0A146EXH9"/>
<keyword evidence="9" id="KW-0694">RNA-binding</keyword>
<keyword evidence="10" id="KW-0539">Nucleus</keyword>
<sequence length="497" mass="55938">MSHEEDLIDYSDEELQTTDAAATTAAPASNGEAKKGDLTVSGGRPDKKGSYVGIHSTGFRDFLLKEELLRAITDCGFEHPSEGNTTDWFVRLQRFWTNCGLLPKNTGRTLLHRSLNCSRPPAACGKSSEQDVLLQLTQFSTQVCIPTAILNVDVLCQAKSGLGKTAVFVLTTLHQLEPVPGECSILVMCHTRELAYQIKNEYARFSKYLPDVKTAVFYGGTPIQKDVELLSNKESYPNIVVGTPGRLNALVRDKKLSLRNVKAFVLDECDKMLDQIDMRRDVQEIFRATPADKQVMMFSATLSQDIRPVCKKFMRNPLEVYVDDDTKLTLHGLQQYYIKLSEAEKNRKLNELLDSLEFNQVIIFVKSTLRANELDKLLRECNFPSIAVHSGVSQEERIKRYKEFKEFNKRICVATDVFGRGIDIERINLAINYDLPADADSYLHRVGRAGRFGTKGLSISFVSTEDDEKVLKDIEKRFEVALPEYPEGGVDSSTYMA</sequence>
<comment type="subcellular location">
    <subcellularLocation>
        <location evidence="1">Nucleus</location>
    </subcellularLocation>
</comment>
<evidence type="ECO:0000256" key="10">
    <source>
        <dbReference type="ARBA" id="ARBA00023242"/>
    </source>
</evidence>
<dbReference type="InterPro" id="IPR011545">
    <property type="entry name" value="DEAD/DEAH_box_helicase_dom"/>
</dbReference>
<evidence type="ECO:0000313" key="17">
    <source>
        <dbReference type="Proteomes" id="UP000075230"/>
    </source>
</evidence>
<accession>A0A146EXH9</accession>
<feature type="domain" description="Helicase ATP-binding" evidence="14">
    <location>
        <begin position="145"/>
        <end position="320"/>
    </location>
</feature>
<dbReference type="Pfam" id="PF00271">
    <property type="entry name" value="Helicase_C"/>
    <property type="match status" value="1"/>
</dbReference>
<keyword evidence="8" id="KW-0067">ATP-binding</keyword>
<evidence type="ECO:0000256" key="9">
    <source>
        <dbReference type="ARBA" id="ARBA00022884"/>
    </source>
</evidence>
<evidence type="ECO:0000256" key="6">
    <source>
        <dbReference type="ARBA" id="ARBA00022806"/>
    </source>
</evidence>
<gene>
    <name evidence="16" type="ORF">RIB2604_00102520</name>
</gene>
<dbReference type="CDD" id="cd18787">
    <property type="entry name" value="SF2_C_DEAD"/>
    <property type="match status" value="1"/>
</dbReference>
<dbReference type="PROSITE" id="PS51192">
    <property type="entry name" value="HELICASE_ATP_BIND_1"/>
    <property type="match status" value="1"/>
</dbReference>
<feature type="domain" description="Helicase C-terminal" evidence="15">
    <location>
        <begin position="348"/>
        <end position="493"/>
    </location>
</feature>
<comment type="similarity">
    <text evidence="11">Belongs to the DEAD box helicase family. DECD subfamily.</text>
</comment>
<evidence type="ECO:0000256" key="3">
    <source>
        <dbReference type="ARBA" id="ARBA00022664"/>
    </source>
</evidence>
<dbReference type="SMART" id="SM00490">
    <property type="entry name" value="HELICc"/>
    <property type="match status" value="1"/>
</dbReference>
<keyword evidence="7" id="KW-0813">Transport</keyword>
<keyword evidence="7" id="KW-0509">mRNA transport</keyword>
<comment type="caution">
    <text evidence="16">The sequence shown here is derived from an EMBL/GenBank/DDBJ whole genome shotgun (WGS) entry which is preliminary data.</text>
</comment>
<dbReference type="EMBL" id="BCWF01000001">
    <property type="protein sequence ID" value="GAT18756.1"/>
    <property type="molecule type" value="Genomic_DNA"/>
</dbReference>
<keyword evidence="6 16" id="KW-0347">Helicase</keyword>
<dbReference type="PROSITE" id="PS51194">
    <property type="entry name" value="HELICASE_CTER"/>
    <property type="match status" value="1"/>
</dbReference>
<keyword evidence="4" id="KW-0547">Nucleotide-binding</keyword>
<proteinExistence type="inferred from homology"/>
<evidence type="ECO:0000256" key="8">
    <source>
        <dbReference type="ARBA" id="ARBA00022840"/>
    </source>
</evidence>
<dbReference type="GO" id="GO:0005524">
    <property type="term" value="F:ATP binding"/>
    <property type="evidence" value="ECO:0007669"/>
    <property type="project" value="UniProtKB-KW"/>
</dbReference>
<evidence type="ECO:0000259" key="15">
    <source>
        <dbReference type="PROSITE" id="PS51194"/>
    </source>
</evidence>
<comment type="catalytic activity">
    <reaction evidence="12">
        <text>ATP + H2O = ADP + phosphate + H(+)</text>
        <dbReference type="Rhea" id="RHEA:13065"/>
        <dbReference type="ChEBI" id="CHEBI:15377"/>
        <dbReference type="ChEBI" id="CHEBI:15378"/>
        <dbReference type="ChEBI" id="CHEBI:30616"/>
        <dbReference type="ChEBI" id="CHEBI:43474"/>
        <dbReference type="ChEBI" id="CHEBI:456216"/>
        <dbReference type="EC" id="3.6.4.13"/>
    </reaction>
</comment>
<name>A0A146EXH9_ASPKA</name>
<evidence type="ECO:0000256" key="1">
    <source>
        <dbReference type="ARBA" id="ARBA00004123"/>
    </source>
</evidence>
<dbReference type="SMART" id="SM00487">
    <property type="entry name" value="DEXDc"/>
    <property type="match status" value="1"/>
</dbReference>
<evidence type="ECO:0000256" key="5">
    <source>
        <dbReference type="ARBA" id="ARBA00022801"/>
    </source>
</evidence>
<organism evidence="16 17">
    <name type="scientific">Aspergillus kawachii</name>
    <name type="common">White koji mold</name>
    <name type="synonym">Aspergillus awamori var. kawachi</name>
    <dbReference type="NCBI Taxonomy" id="1069201"/>
    <lineage>
        <taxon>Eukaryota</taxon>
        <taxon>Fungi</taxon>
        <taxon>Dikarya</taxon>
        <taxon>Ascomycota</taxon>
        <taxon>Pezizomycotina</taxon>
        <taxon>Eurotiomycetes</taxon>
        <taxon>Eurotiomycetidae</taxon>
        <taxon>Eurotiales</taxon>
        <taxon>Aspergillaceae</taxon>
        <taxon>Aspergillus</taxon>
        <taxon>Aspergillus subgen. Circumdati</taxon>
    </lineage>
</organism>
<dbReference type="InterPro" id="IPR014001">
    <property type="entry name" value="Helicase_ATP-bd"/>
</dbReference>
<dbReference type="GO" id="GO:0005634">
    <property type="term" value="C:nucleus"/>
    <property type="evidence" value="ECO:0007669"/>
    <property type="project" value="UniProtKB-SubCell"/>
</dbReference>
<reference evidence="16 17" key="1">
    <citation type="journal article" date="2016" name="DNA Res.">
        <title>Genome sequence of Aspergillus luchuensis NBRC 4314.</title>
        <authorList>
            <person name="Yamada O."/>
            <person name="Machida M."/>
            <person name="Hosoyama A."/>
            <person name="Goto M."/>
            <person name="Takahashi T."/>
            <person name="Futagami T."/>
            <person name="Yamagata Y."/>
            <person name="Takeuchi M."/>
            <person name="Kobayashi T."/>
            <person name="Koike H."/>
            <person name="Abe K."/>
            <person name="Asai K."/>
            <person name="Arita M."/>
            <person name="Fujita N."/>
            <person name="Fukuda K."/>
            <person name="Higa K."/>
            <person name="Horikawa H."/>
            <person name="Ishikawa T."/>
            <person name="Jinno K."/>
            <person name="Kato Y."/>
            <person name="Kirimura K."/>
            <person name="Mizutani O."/>
            <person name="Nakasone K."/>
            <person name="Sano M."/>
            <person name="Shiraishi Y."/>
            <person name="Tsukahara M."/>
            <person name="Gomi K."/>
        </authorList>
    </citation>
    <scope>NUCLEOTIDE SEQUENCE [LARGE SCALE GENOMIC DNA]</scope>
    <source>
        <strain evidence="16 17">RIB 2604</strain>
    </source>
</reference>
<feature type="compositionally biased region" description="Acidic residues" evidence="13">
    <location>
        <begin position="1"/>
        <end position="16"/>
    </location>
</feature>
<dbReference type="FunFam" id="3.40.50.300:FF:000111">
    <property type="entry name" value="DEAD-box ATP-dependent RNA helicase"/>
    <property type="match status" value="1"/>
</dbReference>
<dbReference type="CDD" id="cd17950">
    <property type="entry name" value="DEADc_DDX39"/>
    <property type="match status" value="1"/>
</dbReference>
<evidence type="ECO:0000256" key="13">
    <source>
        <dbReference type="SAM" id="MobiDB-lite"/>
    </source>
</evidence>
<keyword evidence="5" id="KW-0378">Hydrolase</keyword>
<dbReference type="Pfam" id="PF00270">
    <property type="entry name" value="DEAD"/>
    <property type="match status" value="1"/>
</dbReference>
<dbReference type="Gene3D" id="3.40.50.300">
    <property type="entry name" value="P-loop containing nucleotide triphosphate hydrolases"/>
    <property type="match status" value="2"/>
</dbReference>
<dbReference type="GO" id="GO:0006397">
    <property type="term" value="P:mRNA processing"/>
    <property type="evidence" value="ECO:0007669"/>
    <property type="project" value="UniProtKB-KW"/>
</dbReference>
<dbReference type="GO" id="GO:0051028">
    <property type="term" value="P:mRNA transport"/>
    <property type="evidence" value="ECO:0007669"/>
    <property type="project" value="UniProtKB-KW"/>
</dbReference>
<dbReference type="VEuPathDB" id="FungiDB:ASPFODRAFT_138076"/>
<dbReference type="GO" id="GO:0016787">
    <property type="term" value="F:hydrolase activity"/>
    <property type="evidence" value="ECO:0007669"/>
    <property type="project" value="UniProtKB-KW"/>
</dbReference>
<keyword evidence="3" id="KW-0507">mRNA processing</keyword>
<feature type="region of interest" description="Disordered" evidence="13">
    <location>
        <begin position="1"/>
        <end position="42"/>
    </location>
</feature>
<reference evidence="17" key="2">
    <citation type="submission" date="2016-02" db="EMBL/GenBank/DDBJ databases">
        <title>Genome sequencing of Aspergillus luchuensis NBRC 4314.</title>
        <authorList>
            <person name="Yamada O."/>
        </authorList>
    </citation>
    <scope>NUCLEOTIDE SEQUENCE [LARGE SCALE GENOMIC DNA]</scope>
    <source>
        <strain evidence="17">RIB 2604</strain>
    </source>
</reference>
<evidence type="ECO:0000313" key="16">
    <source>
        <dbReference type="EMBL" id="GAT18756.1"/>
    </source>
</evidence>
<protein>
    <recommendedName>
        <fullName evidence="2">RNA helicase</fullName>
        <ecNumber evidence="2">3.6.4.13</ecNumber>
    </recommendedName>
</protein>
<evidence type="ECO:0000256" key="7">
    <source>
        <dbReference type="ARBA" id="ARBA00022816"/>
    </source>
</evidence>
<dbReference type="InterPro" id="IPR001650">
    <property type="entry name" value="Helicase_C-like"/>
</dbReference>
<dbReference type="EC" id="3.6.4.13" evidence="2"/>
<dbReference type="Proteomes" id="UP000075230">
    <property type="component" value="Unassembled WGS sequence"/>
</dbReference>
<evidence type="ECO:0000259" key="14">
    <source>
        <dbReference type="PROSITE" id="PS51192"/>
    </source>
</evidence>
<evidence type="ECO:0000256" key="4">
    <source>
        <dbReference type="ARBA" id="ARBA00022741"/>
    </source>
</evidence>
<feature type="compositionally biased region" description="Low complexity" evidence="13">
    <location>
        <begin position="17"/>
        <end position="28"/>
    </location>
</feature>
<evidence type="ECO:0000256" key="2">
    <source>
        <dbReference type="ARBA" id="ARBA00012552"/>
    </source>
</evidence>
<dbReference type="SUPFAM" id="SSF52540">
    <property type="entry name" value="P-loop containing nucleoside triphosphate hydrolases"/>
    <property type="match status" value="1"/>
</dbReference>
<dbReference type="InterPro" id="IPR027417">
    <property type="entry name" value="P-loop_NTPase"/>
</dbReference>
<dbReference type="GO" id="GO:0003724">
    <property type="term" value="F:RNA helicase activity"/>
    <property type="evidence" value="ECO:0007669"/>
    <property type="project" value="UniProtKB-EC"/>
</dbReference>
<dbReference type="PANTHER" id="PTHR47958">
    <property type="entry name" value="ATP-DEPENDENT RNA HELICASE DBP3"/>
    <property type="match status" value="1"/>
</dbReference>
<evidence type="ECO:0000256" key="11">
    <source>
        <dbReference type="ARBA" id="ARBA00038213"/>
    </source>
</evidence>
<evidence type="ECO:0000256" key="12">
    <source>
        <dbReference type="ARBA" id="ARBA00047984"/>
    </source>
</evidence>